<dbReference type="PANTHER" id="PTHR17630">
    <property type="entry name" value="DIENELACTONE HYDROLASE"/>
    <property type="match status" value="1"/>
</dbReference>
<comment type="caution">
    <text evidence="2">The sequence shown here is derived from an EMBL/GenBank/DDBJ whole genome shotgun (WGS) entry which is preliminary data.</text>
</comment>
<keyword evidence="3" id="KW-1185">Reference proteome</keyword>
<evidence type="ECO:0000259" key="1">
    <source>
        <dbReference type="Pfam" id="PF01738"/>
    </source>
</evidence>
<feature type="domain" description="Dienelactone hydrolase" evidence="1">
    <location>
        <begin position="92"/>
        <end position="244"/>
    </location>
</feature>
<evidence type="ECO:0000313" key="2">
    <source>
        <dbReference type="EMBL" id="KAF2434649.1"/>
    </source>
</evidence>
<dbReference type="Gene3D" id="3.40.50.1820">
    <property type="entry name" value="alpha/beta hydrolase"/>
    <property type="match status" value="1"/>
</dbReference>
<evidence type="ECO:0000313" key="3">
    <source>
        <dbReference type="Proteomes" id="UP000800235"/>
    </source>
</evidence>
<protein>
    <recommendedName>
        <fullName evidence="1">Dienelactone hydrolase domain-containing protein</fullName>
    </recommendedName>
</protein>
<name>A0A9P4NY95_9PEZI</name>
<accession>A0A9P4NY95</accession>
<dbReference type="Pfam" id="PF01738">
    <property type="entry name" value="DLH"/>
    <property type="match status" value="1"/>
</dbReference>
<dbReference type="EMBL" id="MU007015">
    <property type="protein sequence ID" value="KAF2434649.1"/>
    <property type="molecule type" value="Genomic_DNA"/>
</dbReference>
<organism evidence="2 3">
    <name type="scientific">Tothia fuscella</name>
    <dbReference type="NCBI Taxonomy" id="1048955"/>
    <lineage>
        <taxon>Eukaryota</taxon>
        <taxon>Fungi</taxon>
        <taxon>Dikarya</taxon>
        <taxon>Ascomycota</taxon>
        <taxon>Pezizomycotina</taxon>
        <taxon>Dothideomycetes</taxon>
        <taxon>Pleosporomycetidae</taxon>
        <taxon>Venturiales</taxon>
        <taxon>Cylindrosympodiaceae</taxon>
        <taxon>Tothia</taxon>
    </lineage>
</organism>
<dbReference type="OrthoDB" id="17560at2759"/>
<gene>
    <name evidence="2" type="ORF">EJ08DRAFT_685651</name>
</gene>
<dbReference type="AlphaFoldDB" id="A0A9P4NY95"/>
<reference evidence="2" key="1">
    <citation type="journal article" date="2020" name="Stud. Mycol.">
        <title>101 Dothideomycetes genomes: a test case for predicting lifestyles and emergence of pathogens.</title>
        <authorList>
            <person name="Haridas S."/>
            <person name="Albert R."/>
            <person name="Binder M."/>
            <person name="Bloem J."/>
            <person name="Labutti K."/>
            <person name="Salamov A."/>
            <person name="Andreopoulos B."/>
            <person name="Baker S."/>
            <person name="Barry K."/>
            <person name="Bills G."/>
            <person name="Bluhm B."/>
            <person name="Cannon C."/>
            <person name="Castanera R."/>
            <person name="Culley D."/>
            <person name="Daum C."/>
            <person name="Ezra D."/>
            <person name="Gonzalez J."/>
            <person name="Henrissat B."/>
            <person name="Kuo A."/>
            <person name="Liang C."/>
            <person name="Lipzen A."/>
            <person name="Lutzoni F."/>
            <person name="Magnuson J."/>
            <person name="Mondo S."/>
            <person name="Nolan M."/>
            <person name="Ohm R."/>
            <person name="Pangilinan J."/>
            <person name="Park H.-J."/>
            <person name="Ramirez L."/>
            <person name="Alfaro M."/>
            <person name="Sun H."/>
            <person name="Tritt A."/>
            <person name="Yoshinaga Y."/>
            <person name="Zwiers L.-H."/>
            <person name="Turgeon B."/>
            <person name="Goodwin S."/>
            <person name="Spatafora J."/>
            <person name="Crous P."/>
            <person name="Grigoriev I."/>
        </authorList>
    </citation>
    <scope>NUCLEOTIDE SEQUENCE</scope>
    <source>
        <strain evidence="2">CBS 130266</strain>
    </source>
</reference>
<dbReference type="InterPro" id="IPR002925">
    <property type="entry name" value="Dienelactn_hydro"/>
</dbReference>
<proteinExistence type="predicted"/>
<dbReference type="PANTHER" id="PTHR17630:SF105">
    <property type="entry name" value="DIENELACTONE HYDROLASE FAMILY PROTEIN (AFU_ORTHOLOGUE AFUA_4G08790)"/>
    <property type="match status" value="1"/>
</dbReference>
<dbReference type="Proteomes" id="UP000800235">
    <property type="component" value="Unassembled WGS sequence"/>
</dbReference>
<dbReference type="SUPFAM" id="SSF53474">
    <property type="entry name" value="alpha/beta-Hydrolases"/>
    <property type="match status" value="1"/>
</dbReference>
<dbReference type="GO" id="GO:0016787">
    <property type="term" value="F:hydrolase activity"/>
    <property type="evidence" value="ECO:0007669"/>
    <property type="project" value="InterPro"/>
</dbReference>
<sequence>MSCPDCFKGSAKDGTPTGKLTTLYGKAAYVASPPKTTSQSAIIYLPDAFGFKFINNQLLADTYASIVTIFRVLFVAIPFATKAKPEKAFPGILEFARAVKKDLPVGGKLGVSGFCWGGFSSTMLCLETAAPDSKERLIEAQFCAHPSGLDLPRAIIDAVTTHKVPYSMAAAQEDMMLSLKSVDATEAALRQQAGTGDGENGYNYEIVTYPKCSHGFAVRAKPDSDVETEAAGKACEQAISWFGKWL</sequence>
<dbReference type="InterPro" id="IPR029058">
    <property type="entry name" value="AB_hydrolase_fold"/>
</dbReference>